<reference evidence="3" key="1">
    <citation type="journal article" date="2013" name="Science">
        <title>The Amborella genome and the evolution of flowering plants.</title>
        <authorList>
            <consortium name="Amborella Genome Project"/>
        </authorList>
    </citation>
    <scope>NUCLEOTIDE SEQUENCE [LARGE SCALE GENOMIC DNA]</scope>
</reference>
<feature type="compositionally biased region" description="Basic and acidic residues" evidence="1">
    <location>
        <begin position="14"/>
        <end position="79"/>
    </location>
</feature>
<keyword evidence="3" id="KW-1185">Reference proteome</keyword>
<evidence type="ECO:0000313" key="2">
    <source>
        <dbReference type="EMBL" id="ERN14132.1"/>
    </source>
</evidence>
<feature type="compositionally biased region" description="Basic residues" evidence="1">
    <location>
        <begin position="1"/>
        <end position="13"/>
    </location>
</feature>
<dbReference type="EMBL" id="KI392560">
    <property type="protein sequence ID" value="ERN14132.1"/>
    <property type="molecule type" value="Genomic_DNA"/>
</dbReference>
<dbReference type="Gramene" id="ERN14132">
    <property type="protein sequence ID" value="ERN14132"/>
    <property type="gene ID" value="AMTR_s00021p00247470"/>
</dbReference>
<gene>
    <name evidence="2" type="ORF">AMTR_s00021p00247470</name>
</gene>
<evidence type="ECO:0000313" key="3">
    <source>
        <dbReference type="Proteomes" id="UP000017836"/>
    </source>
</evidence>
<feature type="compositionally biased region" description="Basic and acidic residues" evidence="1">
    <location>
        <begin position="87"/>
        <end position="99"/>
    </location>
</feature>
<protein>
    <submittedName>
        <fullName evidence="2">Uncharacterized protein</fullName>
    </submittedName>
</protein>
<accession>W1PVS6</accession>
<feature type="region of interest" description="Disordered" evidence="1">
    <location>
        <begin position="1"/>
        <end position="99"/>
    </location>
</feature>
<evidence type="ECO:0000256" key="1">
    <source>
        <dbReference type="SAM" id="MobiDB-lite"/>
    </source>
</evidence>
<sequence length="99" mass="11425">MPRGSRHKSHKENKHSERERVDSEEEGNSKHGPAEEDESRVRVLELVDVEDSKKETSKVELKRKSEKRDGHHCVSDMARKGGSQSGKRREMEREMESNG</sequence>
<proteinExistence type="predicted"/>
<dbReference type="AlphaFoldDB" id="W1PVS6"/>
<name>W1PVS6_AMBTC</name>
<organism evidence="2 3">
    <name type="scientific">Amborella trichopoda</name>
    <dbReference type="NCBI Taxonomy" id="13333"/>
    <lineage>
        <taxon>Eukaryota</taxon>
        <taxon>Viridiplantae</taxon>
        <taxon>Streptophyta</taxon>
        <taxon>Embryophyta</taxon>
        <taxon>Tracheophyta</taxon>
        <taxon>Spermatophyta</taxon>
        <taxon>Magnoliopsida</taxon>
        <taxon>Amborellales</taxon>
        <taxon>Amborellaceae</taxon>
        <taxon>Amborella</taxon>
    </lineage>
</organism>
<dbReference type="HOGENOM" id="CLU_2323534_0_0_1"/>
<dbReference type="Proteomes" id="UP000017836">
    <property type="component" value="Unassembled WGS sequence"/>
</dbReference>